<dbReference type="InterPro" id="IPR006026">
    <property type="entry name" value="Peptidase_Metallo"/>
</dbReference>
<evidence type="ECO:0000313" key="4">
    <source>
        <dbReference type="Proteomes" id="UP000292402"/>
    </source>
</evidence>
<keyword evidence="1" id="KW-0482">Metalloprotease</keyword>
<comment type="caution">
    <text evidence="3">The sequence shown here is derived from an EMBL/GenBank/DDBJ whole genome shotgun (WGS) entry which is preliminary data.</text>
</comment>
<evidence type="ECO:0000313" key="3">
    <source>
        <dbReference type="EMBL" id="RYN58116.1"/>
    </source>
</evidence>
<dbReference type="AlphaFoldDB" id="A0A4Q4MSX0"/>
<protein>
    <recommendedName>
        <fullName evidence="1">Metalloendopeptidase</fullName>
        <ecNumber evidence="1">3.4.24.-</ecNumber>
    </recommendedName>
</protein>
<sequence length="341" mass="38539">MQLFFLLFTLFELAYTSPVAYPLSNNTLGRRGVINATEELDTGGRAGFPVNSQMRWPRLPNYQVLIPWCFKDFASEQAIGAHIIDRAWETWTRTLGVASLQNGHNLYFSRWLSASGNGYPYCYDANGQWNHQIPPQTVCISFNYHYLPGVQARSTVGYKATDNTPGRHWMVFSHDAMIRNPEYVAAHELGHVFGLLHEHQRADRDFYINYNCRNVIGFDGALAKARADGYTEDQLCTQLGVAQMYGWAGAEFVRFAPSATDIVSPYDFHSIMHYDCRHGANSAIWGPDPTNPLLFPMYAFNVAGDEAHFLPLKGGRHYPHFDISAGDAATIRAMYPFYPNV</sequence>
<dbReference type="PANTHER" id="PTHR10127:SF850">
    <property type="entry name" value="METALLOENDOPEPTIDASE"/>
    <property type="match status" value="1"/>
</dbReference>
<comment type="cofactor">
    <cofactor evidence="1">
        <name>Zn(2+)</name>
        <dbReference type="ChEBI" id="CHEBI:29105"/>
    </cofactor>
    <text evidence="1">Binds 1 zinc ion per subunit.</text>
</comment>
<dbReference type="EC" id="3.4.24.-" evidence="1"/>
<keyword evidence="1" id="KW-0732">Signal</keyword>
<dbReference type="GO" id="GO:0008270">
    <property type="term" value="F:zinc ion binding"/>
    <property type="evidence" value="ECO:0007669"/>
    <property type="project" value="InterPro"/>
</dbReference>
<keyword evidence="1" id="KW-0479">Metal-binding</keyword>
<keyword evidence="1" id="KW-0378">Hydrolase</keyword>
<feature type="domain" description="Peptidase metallopeptidase" evidence="2">
    <location>
        <begin position="52"/>
        <end position="247"/>
    </location>
</feature>
<evidence type="ECO:0000259" key="2">
    <source>
        <dbReference type="SMART" id="SM00235"/>
    </source>
</evidence>
<name>A0A4Q4MSX0_9PLEO</name>
<dbReference type="InterPro" id="IPR001506">
    <property type="entry name" value="Peptidase_M12A"/>
</dbReference>
<keyword evidence="1" id="KW-0645">Protease</keyword>
<organism evidence="3 4">
    <name type="scientific">Alternaria tenuissima</name>
    <dbReference type="NCBI Taxonomy" id="119927"/>
    <lineage>
        <taxon>Eukaryota</taxon>
        <taxon>Fungi</taxon>
        <taxon>Dikarya</taxon>
        <taxon>Ascomycota</taxon>
        <taxon>Pezizomycotina</taxon>
        <taxon>Dothideomycetes</taxon>
        <taxon>Pleosporomycetidae</taxon>
        <taxon>Pleosporales</taxon>
        <taxon>Pleosporineae</taxon>
        <taxon>Pleosporaceae</taxon>
        <taxon>Alternaria</taxon>
        <taxon>Alternaria sect. Alternaria</taxon>
        <taxon>Alternaria alternata complex</taxon>
    </lineage>
</organism>
<dbReference type="EMBL" id="PDXA01000005">
    <property type="protein sequence ID" value="RYN58116.1"/>
    <property type="molecule type" value="Genomic_DNA"/>
</dbReference>
<accession>A0A4Q4MSX0</accession>
<evidence type="ECO:0000256" key="1">
    <source>
        <dbReference type="RuleBase" id="RU361183"/>
    </source>
</evidence>
<dbReference type="Proteomes" id="UP000292402">
    <property type="component" value="Unassembled WGS sequence"/>
</dbReference>
<dbReference type="Pfam" id="PF01400">
    <property type="entry name" value="Astacin"/>
    <property type="match status" value="1"/>
</dbReference>
<dbReference type="PRINTS" id="PR00480">
    <property type="entry name" value="ASTACIN"/>
</dbReference>
<dbReference type="InterPro" id="IPR024079">
    <property type="entry name" value="MetalloPept_cat_dom_sf"/>
</dbReference>
<dbReference type="PANTHER" id="PTHR10127">
    <property type="entry name" value="DISCOIDIN, CUB, EGF, LAMININ , AND ZINC METALLOPROTEASE DOMAIN CONTAINING"/>
    <property type="match status" value="1"/>
</dbReference>
<feature type="signal peptide" evidence="1">
    <location>
        <begin position="1"/>
        <end position="16"/>
    </location>
</feature>
<gene>
    <name evidence="3" type="ORF">AA0114_g2045</name>
</gene>
<dbReference type="GO" id="GO:0006508">
    <property type="term" value="P:proteolysis"/>
    <property type="evidence" value="ECO:0007669"/>
    <property type="project" value="UniProtKB-KW"/>
</dbReference>
<dbReference type="SUPFAM" id="SSF55486">
    <property type="entry name" value="Metalloproteases ('zincins'), catalytic domain"/>
    <property type="match status" value="1"/>
</dbReference>
<dbReference type="Gene3D" id="3.40.390.10">
    <property type="entry name" value="Collagenase (Catalytic Domain)"/>
    <property type="match status" value="1"/>
</dbReference>
<keyword evidence="1" id="KW-0862">Zinc</keyword>
<reference evidence="4" key="1">
    <citation type="journal article" date="2019" name="bioRxiv">
        <title>Genomics, evolutionary history and diagnostics of the Alternaria alternata species group including apple and Asian pear pathotypes.</title>
        <authorList>
            <person name="Armitage A.D."/>
            <person name="Cockerton H.M."/>
            <person name="Sreenivasaprasad S."/>
            <person name="Woodhall J.W."/>
            <person name="Lane C.R."/>
            <person name="Harrison R.J."/>
            <person name="Clarkson J.P."/>
        </authorList>
    </citation>
    <scope>NUCLEOTIDE SEQUENCE [LARGE SCALE GENOMIC DNA]</scope>
    <source>
        <strain evidence="4">FERA 1082</strain>
    </source>
</reference>
<dbReference type="GO" id="GO:0004222">
    <property type="term" value="F:metalloendopeptidase activity"/>
    <property type="evidence" value="ECO:0007669"/>
    <property type="project" value="UniProtKB-UniRule"/>
</dbReference>
<feature type="chain" id="PRO_5021035517" description="Metalloendopeptidase" evidence="1">
    <location>
        <begin position="17"/>
        <end position="341"/>
    </location>
</feature>
<proteinExistence type="predicted"/>
<dbReference type="SMART" id="SM00235">
    <property type="entry name" value="ZnMc"/>
    <property type="match status" value="1"/>
</dbReference>